<evidence type="ECO:0000256" key="3">
    <source>
        <dbReference type="SAM" id="MobiDB-lite"/>
    </source>
</evidence>
<evidence type="ECO:0000259" key="4">
    <source>
        <dbReference type="Pfam" id="PF18972"/>
    </source>
</evidence>
<dbReference type="GO" id="GO:0005634">
    <property type="term" value="C:nucleus"/>
    <property type="evidence" value="ECO:0007669"/>
    <property type="project" value="TreeGrafter"/>
</dbReference>
<proteinExistence type="predicted"/>
<dbReference type="STRING" id="145388.A0A0D2MDN1"/>
<dbReference type="InterPro" id="IPR044059">
    <property type="entry name" value="Csn1/TTC4_wheel"/>
</dbReference>
<keyword evidence="1" id="KW-0677">Repeat</keyword>
<keyword evidence="2" id="KW-0802">TPR repeat</keyword>
<protein>
    <recommendedName>
        <fullName evidence="4">Cns1/TTC4 wheel domain-containing protein</fullName>
    </recommendedName>
</protein>
<dbReference type="RefSeq" id="XP_013900324.1">
    <property type="nucleotide sequence ID" value="XM_014044870.1"/>
</dbReference>
<evidence type="ECO:0000313" key="5">
    <source>
        <dbReference type="EMBL" id="KIZ01305.1"/>
    </source>
</evidence>
<dbReference type="GO" id="GO:0030544">
    <property type="term" value="F:Hsp70 protein binding"/>
    <property type="evidence" value="ECO:0007669"/>
    <property type="project" value="TreeGrafter"/>
</dbReference>
<sequence>MWMPCHTASAASLPQDLAPARAAADEKRRKEAEAEERVMGPARKLAAALVARGYQITRPQVSVGSRRPYADEDGTIHWPPSLKAAGRAARQARSTARPVAASLGAARKHQVVLMYPETLQQDVVEDWRDDDTLADHLDVMFGDGAPPLPWDAAGEYSRDRVELYYLANAGPPLTPDQLALAMAGRWPDGVDRDSEGPRRYGARAARWERAEEGESLREVLLRPGHVVAGSPLFWVVARGTEYRERFLASVQQ</sequence>
<dbReference type="Proteomes" id="UP000054498">
    <property type="component" value="Unassembled WGS sequence"/>
</dbReference>
<feature type="compositionally biased region" description="Basic and acidic residues" evidence="3">
    <location>
        <begin position="23"/>
        <end position="34"/>
    </location>
</feature>
<dbReference type="PANTHER" id="PTHR46035">
    <property type="entry name" value="TETRATRICOPEPTIDE REPEAT PROTEIN 4"/>
    <property type="match status" value="1"/>
</dbReference>
<reference evidence="5 6" key="1">
    <citation type="journal article" date="2013" name="BMC Genomics">
        <title>Reconstruction of the lipid metabolism for the microalga Monoraphidium neglectum from its genome sequence reveals characteristics suitable for biofuel production.</title>
        <authorList>
            <person name="Bogen C."/>
            <person name="Al-Dilaimi A."/>
            <person name="Albersmeier A."/>
            <person name="Wichmann J."/>
            <person name="Grundmann M."/>
            <person name="Rupp O."/>
            <person name="Lauersen K.J."/>
            <person name="Blifernez-Klassen O."/>
            <person name="Kalinowski J."/>
            <person name="Goesmann A."/>
            <person name="Mussgnug J.H."/>
            <person name="Kruse O."/>
        </authorList>
    </citation>
    <scope>NUCLEOTIDE SEQUENCE [LARGE SCALE GENOMIC DNA]</scope>
    <source>
        <strain evidence="5 6">SAG 48.87</strain>
    </source>
</reference>
<name>A0A0D2MDN1_9CHLO</name>
<dbReference type="AlphaFoldDB" id="A0A0D2MDN1"/>
<organism evidence="5 6">
    <name type="scientific">Monoraphidium neglectum</name>
    <dbReference type="NCBI Taxonomy" id="145388"/>
    <lineage>
        <taxon>Eukaryota</taxon>
        <taxon>Viridiplantae</taxon>
        <taxon>Chlorophyta</taxon>
        <taxon>core chlorophytes</taxon>
        <taxon>Chlorophyceae</taxon>
        <taxon>CS clade</taxon>
        <taxon>Sphaeropleales</taxon>
        <taxon>Selenastraceae</taxon>
        <taxon>Monoraphidium</taxon>
    </lineage>
</organism>
<dbReference type="OrthoDB" id="420195at2759"/>
<feature type="region of interest" description="Disordered" evidence="3">
    <location>
        <begin position="1"/>
        <end position="34"/>
    </location>
</feature>
<dbReference type="GeneID" id="25739536"/>
<dbReference type="CDD" id="cd21377">
    <property type="entry name" value="CTWD_Cns1-like"/>
    <property type="match status" value="1"/>
</dbReference>
<dbReference type="EMBL" id="KK101322">
    <property type="protein sequence ID" value="KIZ01305.1"/>
    <property type="molecule type" value="Genomic_DNA"/>
</dbReference>
<accession>A0A0D2MDN1</accession>
<dbReference type="GO" id="GO:0005829">
    <property type="term" value="C:cytosol"/>
    <property type="evidence" value="ECO:0007669"/>
    <property type="project" value="TreeGrafter"/>
</dbReference>
<dbReference type="GO" id="GO:0006457">
    <property type="term" value="P:protein folding"/>
    <property type="evidence" value="ECO:0007669"/>
    <property type="project" value="TreeGrafter"/>
</dbReference>
<dbReference type="GO" id="GO:0051879">
    <property type="term" value="F:Hsp90 protein binding"/>
    <property type="evidence" value="ECO:0007669"/>
    <property type="project" value="InterPro"/>
</dbReference>
<evidence type="ECO:0000256" key="1">
    <source>
        <dbReference type="ARBA" id="ARBA00022737"/>
    </source>
</evidence>
<gene>
    <name evidence="5" type="ORF">MNEG_6660</name>
</gene>
<evidence type="ECO:0000313" key="6">
    <source>
        <dbReference type="Proteomes" id="UP000054498"/>
    </source>
</evidence>
<dbReference type="PANTHER" id="PTHR46035:SF1">
    <property type="entry name" value="TETRATRICOPEPTIDE REPEAT PROTEIN 4"/>
    <property type="match status" value="1"/>
</dbReference>
<dbReference type="Pfam" id="PF18972">
    <property type="entry name" value="Wheel"/>
    <property type="match status" value="1"/>
</dbReference>
<evidence type="ECO:0000256" key="2">
    <source>
        <dbReference type="ARBA" id="ARBA00022803"/>
    </source>
</evidence>
<feature type="domain" description="Cns1/TTC4 wheel" evidence="4">
    <location>
        <begin position="111"/>
        <end position="166"/>
    </location>
</feature>
<keyword evidence="6" id="KW-1185">Reference proteome</keyword>
<dbReference type="KEGG" id="mng:MNEG_6660"/>